<evidence type="ECO:0000313" key="2">
    <source>
        <dbReference type="Proteomes" id="UP001633002"/>
    </source>
</evidence>
<keyword evidence="2" id="KW-1185">Reference proteome</keyword>
<dbReference type="AlphaFoldDB" id="A0ABD3I385"/>
<sequence length="80" mass="8712">MARSLVPAPALDDGYPSDRLFSPRRLLSQRLMKEGQGISCYPSRNVATPLTQSLVVVQLPVAWPLGLSTVFSVDSKVVLD</sequence>
<accession>A0ABD3I385</accession>
<comment type="caution">
    <text evidence="1">The sequence shown here is derived from an EMBL/GenBank/DDBJ whole genome shotgun (WGS) entry which is preliminary data.</text>
</comment>
<protein>
    <submittedName>
        <fullName evidence="1">Uncharacterized protein</fullName>
    </submittedName>
</protein>
<dbReference type="Proteomes" id="UP001633002">
    <property type="component" value="Unassembled WGS sequence"/>
</dbReference>
<gene>
    <name evidence="1" type="ORF">R1sor_011050</name>
</gene>
<reference evidence="1 2" key="1">
    <citation type="submission" date="2024-09" db="EMBL/GenBank/DDBJ databases">
        <title>Chromosome-scale assembly of Riccia sorocarpa.</title>
        <authorList>
            <person name="Paukszto L."/>
        </authorList>
    </citation>
    <scope>NUCLEOTIDE SEQUENCE [LARGE SCALE GENOMIC DNA]</scope>
    <source>
        <strain evidence="1">LP-2024</strain>
        <tissue evidence="1">Aerial parts of the thallus</tissue>
    </source>
</reference>
<dbReference type="EMBL" id="JBJQOH010000002">
    <property type="protein sequence ID" value="KAL3696974.1"/>
    <property type="molecule type" value="Genomic_DNA"/>
</dbReference>
<evidence type="ECO:0000313" key="1">
    <source>
        <dbReference type="EMBL" id="KAL3696974.1"/>
    </source>
</evidence>
<proteinExistence type="predicted"/>
<name>A0ABD3I385_9MARC</name>
<organism evidence="1 2">
    <name type="scientific">Riccia sorocarpa</name>
    <dbReference type="NCBI Taxonomy" id="122646"/>
    <lineage>
        <taxon>Eukaryota</taxon>
        <taxon>Viridiplantae</taxon>
        <taxon>Streptophyta</taxon>
        <taxon>Embryophyta</taxon>
        <taxon>Marchantiophyta</taxon>
        <taxon>Marchantiopsida</taxon>
        <taxon>Marchantiidae</taxon>
        <taxon>Marchantiales</taxon>
        <taxon>Ricciaceae</taxon>
        <taxon>Riccia</taxon>
    </lineage>
</organism>